<organism evidence="11 12">
    <name type="scientific">Paraburkholderia ultramafica</name>
    <dbReference type="NCBI Taxonomy" id="1544867"/>
    <lineage>
        <taxon>Bacteria</taxon>
        <taxon>Pseudomonadati</taxon>
        <taxon>Pseudomonadota</taxon>
        <taxon>Betaproteobacteria</taxon>
        <taxon>Burkholderiales</taxon>
        <taxon>Burkholderiaceae</taxon>
        <taxon>Paraburkholderia</taxon>
    </lineage>
</organism>
<dbReference type="AlphaFoldDB" id="A0A6S7CG54"/>
<dbReference type="NCBIfam" id="TIGR01853">
    <property type="entry name" value="lipid_A_lpxD"/>
    <property type="match status" value="1"/>
</dbReference>
<dbReference type="GO" id="GO:0016410">
    <property type="term" value="F:N-acyltransferase activity"/>
    <property type="evidence" value="ECO:0007669"/>
    <property type="project" value="InterPro"/>
</dbReference>
<dbReference type="SUPFAM" id="SSF51161">
    <property type="entry name" value="Trimeric LpxA-like enzymes"/>
    <property type="match status" value="1"/>
</dbReference>
<dbReference type="GO" id="GO:0009245">
    <property type="term" value="P:lipid A biosynthetic process"/>
    <property type="evidence" value="ECO:0007669"/>
    <property type="project" value="UniProtKB-UniRule"/>
</dbReference>
<keyword evidence="4 7" id="KW-0677">Repeat</keyword>
<comment type="pathway">
    <text evidence="7">Bacterial outer membrane biogenesis; LPS lipid A biosynthesis.</text>
</comment>
<dbReference type="Proteomes" id="UP000494365">
    <property type="component" value="Unassembled WGS sequence"/>
</dbReference>
<feature type="domain" description="Mannose-1-phosphate guanyltransferase C-terminal" evidence="10">
    <location>
        <begin position="108"/>
        <end position="186"/>
    </location>
</feature>
<sequence length="382" mass="39086">MAFTLEDIVRRFGGVVVGNGLQRVGSLAPLDQAGPDQLAFLANPKYLSQVETTRAGAVLINADDLAKLASREARNFIVTPNPYAYFARIAQTFIDLAAPKSAPGVHSSATIDPSAQIAASAVIGPHVTVEAGAVIGEHVRLDANVVIGRGTRVGANSHLYPNVAVYHGCKLGERVIVHAGAVIGSDGFGFAPDFVGEGDARTGSWVKIPQVGGVSIAADVEIGANTTIDRGAMADTIIEECVKIDNLVQIGHNCKVGAYTVIAGCAGIAGSTTIGRHCMIGGAVGIAGHVTLADHVIVTAQSGVSKSLLKPGMYTSAFPAVNHADWNRSAALLRNIDKLRDRIRALESAAADSSSNAGGNAATHAAGNMAANAASNSAGDKT</sequence>
<name>A0A6S7CG54_9BURK</name>
<dbReference type="GO" id="GO:0016020">
    <property type="term" value="C:membrane"/>
    <property type="evidence" value="ECO:0007669"/>
    <property type="project" value="GOC"/>
</dbReference>
<keyword evidence="2 7" id="KW-0441">Lipid A biosynthesis</keyword>
<dbReference type="EMBL" id="CADIKK010000003">
    <property type="protein sequence ID" value="CAB3779381.1"/>
    <property type="molecule type" value="Genomic_DNA"/>
</dbReference>
<dbReference type="HAMAP" id="MF_00523">
    <property type="entry name" value="LpxD"/>
    <property type="match status" value="1"/>
</dbReference>
<dbReference type="PANTHER" id="PTHR43378">
    <property type="entry name" value="UDP-3-O-ACYLGLUCOSAMINE N-ACYLTRANSFERASE"/>
    <property type="match status" value="1"/>
</dbReference>
<keyword evidence="3 7" id="KW-0808">Transferase</keyword>
<keyword evidence="1 7" id="KW-0444">Lipid biosynthesis</keyword>
<dbReference type="InterPro" id="IPR007691">
    <property type="entry name" value="LpxD"/>
</dbReference>
<comment type="catalytic activity">
    <reaction evidence="7">
        <text>a UDP-3-O-[(3R)-3-hydroxyacyl]-alpha-D-glucosamine + a (3R)-hydroxyacyl-[ACP] = a UDP-2-N,3-O-bis[(3R)-3-hydroxyacyl]-alpha-D-glucosamine + holo-[ACP] + H(+)</text>
        <dbReference type="Rhea" id="RHEA:53836"/>
        <dbReference type="Rhea" id="RHEA-COMP:9685"/>
        <dbReference type="Rhea" id="RHEA-COMP:9945"/>
        <dbReference type="ChEBI" id="CHEBI:15378"/>
        <dbReference type="ChEBI" id="CHEBI:64479"/>
        <dbReference type="ChEBI" id="CHEBI:78827"/>
        <dbReference type="ChEBI" id="CHEBI:137740"/>
        <dbReference type="ChEBI" id="CHEBI:137748"/>
        <dbReference type="EC" id="2.3.1.191"/>
    </reaction>
</comment>
<evidence type="ECO:0000313" key="11">
    <source>
        <dbReference type="EMBL" id="CAB3779381.1"/>
    </source>
</evidence>
<protein>
    <recommendedName>
        <fullName evidence="7">UDP-3-O-acylglucosamine N-acyltransferase</fullName>
        <ecNumber evidence="7">2.3.1.191</ecNumber>
    </recommendedName>
</protein>
<dbReference type="PROSITE" id="PS00101">
    <property type="entry name" value="HEXAPEP_TRANSFERASES"/>
    <property type="match status" value="2"/>
</dbReference>
<evidence type="ECO:0000259" key="9">
    <source>
        <dbReference type="Pfam" id="PF04613"/>
    </source>
</evidence>
<dbReference type="Gene3D" id="2.160.10.10">
    <property type="entry name" value="Hexapeptide repeat proteins"/>
    <property type="match status" value="1"/>
</dbReference>
<dbReference type="GO" id="GO:0103118">
    <property type="term" value="F:UDP-3-O-[(3R)-3-hydroxyacyl]-glucosamine N-acyltransferase activity"/>
    <property type="evidence" value="ECO:0007669"/>
    <property type="project" value="UniProtKB-EC"/>
</dbReference>
<dbReference type="InterPro" id="IPR056729">
    <property type="entry name" value="GMPPB_C"/>
</dbReference>
<evidence type="ECO:0000256" key="7">
    <source>
        <dbReference type="HAMAP-Rule" id="MF_00523"/>
    </source>
</evidence>
<dbReference type="Gene3D" id="3.40.1390.10">
    <property type="entry name" value="MurE/MurF, N-terminal domain"/>
    <property type="match status" value="1"/>
</dbReference>
<dbReference type="RefSeq" id="WP_175148280.1">
    <property type="nucleotide sequence ID" value="NZ_CADIKK010000003.1"/>
</dbReference>
<evidence type="ECO:0000256" key="3">
    <source>
        <dbReference type="ARBA" id="ARBA00022679"/>
    </source>
</evidence>
<dbReference type="Pfam" id="PF25087">
    <property type="entry name" value="GMPPB_C"/>
    <property type="match status" value="1"/>
</dbReference>
<feature type="active site" description="Proton acceptor" evidence="7">
    <location>
        <position position="252"/>
    </location>
</feature>
<dbReference type="PANTHER" id="PTHR43378:SF2">
    <property type="entry name" value="UDP-3-O-ACYLGLUCOSAMINE N-ACYLTRANSFERASE 1, MITOCHONDRIAL-RELATED"/>
    <property type="match status" value="1"/>
</dbReference>
<evidence type="ECO:0000256" key="2">
    <source>
        <dbReference type="ARBA" id="ARBA00022556"/>
    </source>
</evidence>
<keyword evidence="6 7" id="KW-0012">Acyltransferase</keyword>
<proteinExistence type="inferred from homology"/>
<dbReference type="InterPro" id="IPR001451">
    <property type="entry name" value="Hexapep"/>
</dbReference>
<dbReference type="Pfam" id="PF04613">
    <property type="entry name" value="LpxD"/>
    <property type="match status" value="1"/>
</dbReference>
<feature type="domain" description="UDP-3-O-[3-hydroxymyristoyl] glucosamine N-acyltransferase non-repeat region" evidence="9">
    <location>
        <begin position="24"/>
        <end position="91"/>
    </location>
</feature>
<comment type="similarity">
    <text evidence="7">Belongs to the transferase hexapeptide repeat family. LpxD subfamily.</text>
</comment>
<dbReference type="UniPathway" id="UPA00973"/>
<gene>
    <name evidence="11" type="primary">lpxD_1</name>
    <name evidence="7" type="synonym">lpxD</name>
    <name evidence="11" type="ORF">LMG28614_00821</name>
</gene>
<evidence type="ECO:0000259" key="10">
    <source>
        <dbReference type="Pfam" id="PF25087"/>
    </source>
</evidence>
<dbReference type="CDD" id="cd03352">
    <property type="entry name" value="LbH_LpxD"/>
    <property type="match status" value="1"/>
</dbReference>
<evidence type="ECO:0000256" key="6">
    <source>
        <dbReference type="ARBA" id="ARBA00023315"/>
    </source>
</evidence>
<evidence type="ECO:0000256" key="5">
    <source>
        <dbReference type="ARBA" id="ARBA00023098"/>
    </source>
</evidence>
<feature type="coiled-coil region" evidence="8">
    <location>
        <begin position="329"/>
        <end position="356"/>
    </location>
</feature>
<reference evidence="11 12" key="1">
    <citation type="submission" date="2020-04" db="EMBL/GenBank/DDBJ databases">
        <authorList>
            <person name="De Canck E."/>
        </authorList>
    </citation>
    <scope>NUCLEOTIDE SEQUENCE [LARGE SCALE GENOMIC DNA]</scope>
    <source>
        <strain evidence="11 12">LMG 28614</strain>
    </source>
</reference>
<keyword evidence="5 7" id="KW-0443">Lipid metabolism</keyword>
<evidence type="ECO:0000256" key="4">
    <source>
        <dbReference type="ARBA" id="ARBA00022737"/>
    </source>
</evidence>
<accession>A0A6S7CG54</accession>
<dbReference type="InterPro" id="IPR011004">
    <property type="entry name" value="Trimer_LpxA-like_sf"/>
</dbReference>
<dbReference type="InterPro" id="IPR020573">
    <property type="entry name" value="UDP_GlcNAc_AcTrfase_non-rep"/>
</dbReference>
<comment type="subunit">
    <text evidence="7">Homotrimer.</text>
</comment>
<dbReference type="Pfam" id="PF00132">
    <property type="entry name" value="Hexapep"/>
    <property type="match status" value="1"/>
</dbReference>
<evidence type="ECO:0000256" key="1">
    <source>
        <dbReference type="ARBA" id="ARBA00022516"/>
    </source>
</evidence>
<dbReference type="InterPro" id="IPR018357">
    <property type="entry name" value="Hexapep_transf_CS"/>
</dbReference>
<dbReference type="NCBIfam" id="NF002060">
    <property type="entry name" value="PRK00892.1"/>
    <property type="match status" value="1"/>
</dbReference>
<keyword evidence="12" id="KW-1185">Reference proteome</keyword>
<keyword evidence="8" id="KW-0175">Coiled coil</keyword>
<comment type="function">
    <text evidence="7">Catalyzes the N-acylation of UDP-3-O-acylglucosamine using 3-hydroxyacyl-ACP as the acyl donor. Is involved in the biosynthesis of lipid A, a phosphorylated glycolipid that anchors the lipopolysaccharide to the outer membrane of the cell.</text>
</comment>
<evidence type="ECO:0000256" key="8">
    <source>
        <dbReference type="SAM" id="Coils"/>
    </source>
</evidence>
<dbReference type="EC" id="2.3.1.191" evidence="7"/>
<evidence type="ECO:0000313" key="12">
    <source>
        <dbReference type="Proteomes" id="UP000494365"/>
    </source>
</evidence>